<dbReference type="EMBL" id="QJKJ01001226">
    <property type="protein sequence ID" value="RDY08709.1"/>
    <property type="molecule type" value="Genomic_DNA"/>
</dbReference>
<proteinExistence type="predicted"/>
<evidence type="ECO:0000313" key="2">
    <source>
        <dbReference type="EMBL" id="RDY08709.1"/>
    </source>
</evidence>
<evidence type="ECO:0000259" key="1">
    <source>
        <dbReference type="Pfam" id="PF26130"/>
    </source>
</evidence>
<dbReference type="Pfam" id="PF26130">
    <property type="entry name" value="PB1-like"/>
    <property type="match status" value="1"/>
</dbReference>
<reference evidence="2" key="1">
    <citation type="submission" date="2018-05" db="EMBL/GenBank/DDBJ databases">
        <title>Draft genome of Mucuna pruriens seed.</title>
        <authorList>
            <person name="Nnadi N.E."/>
            <person name="Vos R."/>
            <person name="Hasami M.H."/>
            <person name="Devisetty U.K."/>
            <person name="Aguiy J.C."/>
        </authorList>
    </citation>
    <scope>NUCLEOTIDE SEQUENCE [LARGE SCALE GENOMIC DNA]</scope>
    <source>
        <strain evidence="2">JCA_2017</strain>
    </source>
</reference>
<protein>
    <recommendedName>
        <fullName evidence="1">PB1-like domain-containing protein</fullName>
    </recommendedName>
</protein>
<dbReference type="AlphaFoldDB" id="A0A371I113"/>
<sequence length="97" mass="11190">MRWALDEMSYIDITKLIKSIGYVYFKSLWYQHLRLSLSQGLKPLNCDGDVLKFVEDVKTFEVVSVFVKHLIDTPTKGKNDEEFRKETCGAIGGKDEI</sequence>
<dbReference type="Proteomes" id="UP000257109">
    <property type="component" value="Unassembled WGS sequence"/>
</dbReference>
<dbReference type="InterPro" id="IPR058594">
    <property type="entry name" value="PB1-like_dom_pln"/>
</dbReference>
<keyword evidence="3" id="KW-1185">Reference proteome</keyword>
<evidence type="ECO:0000313" key="3">
    <source>
        <dbReference type="Proteomes" id="UP000257109"/>
    </source>
</evidence>
<name>A0A371I113_MUCPR</name>
<feature type="domain" description="PB1-like" evidence="1">
    <location>
        <begin position="4"/>
        <end position="69"/>
    </location>
</feature>
<organism evidence="2 3">
    <name type="scientific">Mucuna pruriens</name>
    <name type="common">Velvet bean</name>
    <name type="synonym">Dolichos pruriens</name>
    <dbReference type="NCBI Taxonomy" id="157652"/>
    <lineage>
        <taxon>Eukaryota</taxon>
        <taxon>Viridiplantae</taxon>
        <taxon>Streptophyta</taxon>
        <taxon>Embryophyta</taxon>
        <taxon>Tracheophyta</taxon>
        <taxon>Spermatophyta</taxon>
        <taxon>Magnoliopsida</taxon>
        <taxon>eudicotyledons</taxon>
        <taxon>Gunneridae</taxon>
        <taxon>Pentapetalae</taxon>
        <taxon>rosids</taxon>
        <taxon>fabids</taxon>
        <taxon>Fabales</taxon>
        <taxon>Fabaceae</taxon>
        <taxon>Papilionoideae</taxon>
        <taxon>50 kb inversion clade</taxon>
        <taxon>NPAAA clade</taxon>
        <taxon>indigoferoid/millettioid clade</taxon>
        <taxon>Phaseoleae</taxon>
        <taxon>Mucuna</taxon>
    </lineage>
</organism>
<feature type="non-terminal residue" evidence="2">
    <location>
        <position position="1"/>
    </location>
</feature>
<comment type="caution">
    <text evidence="2">The sequence shown here is derived from an EMBL/GenBank/DDBJ whole genome shotgun (WGS) entry which is preliminary data.</text>
</comment>
<gene>
    <name evidence="2" type="ORF">CR513_07035</name>
</gene>
<dbReference type="OrthoDB" id="1435385at2759"/>
<accession>A0A371I113</accession>